<feature type="transmembrane region" description="Helical" evidence="1">
    <location>
        <begin position="472"/>
        <end position="494"/>
    </location>
</feature>
<feature type="transmembrane region" description="Helical" evidence="1">
    <location>
        <begin position="520"/>
        <end position="541"/>
    </location>
</feature>
<gene>
    <name evidence="2" type="ORF">RVR_8695</name>
</gene>
<organism evidence="2 3">
    <name type="scientific">Actinacidiphila reveromycinica</name>
    <dbReference type="NCBI Taxonomy" id="659352"/>
    <lineage>
        <taxon>Bacteria</taxon>
        <taxon>Bacillati</taxon>
        <taxon>Actinomycetota</taxon>
        <taxon>Actinomycetes</taxon>
        <taxon>Kitasatosporales</taxon>
        <taxon>Streptomycetaceae</taxon>
        <taxon>Actinacidiphila</taxon>
    </lineage>
</organism>
<proteinExistence type="predicted"/>
<keyword evidence="1" id="KW-1133">Transmembrane helix</keyword>
<accession>A0A7U3VRZ7</accession>
<dbReference type="EMBL" id="AP018365">
    <property type="protein sequence ID" value="BBB01331.1"/>
    <property type="molecule type" value="Genomic_DNA"/>
</dbReference>
<evidence type="ECO:0000313" key="3">
    <source>
        <dbReference type="Proteomes" id="UP000595703"/>
    </source>
</evidence>
<feature type="transmembrane region" description="Helical" evidence="1">
    <location>
        <begin position="443"/>
        <end position="460"/>
    </location>
</feature>
<keyword evidence="1" id="KW-0812">Transmembrane</keyword>
<sequence>MVFATICLFFLAAVVGVHRLGIWGGVIRWVAAAADVLLVSLAVARRLTATRNSSHPTAVAALSGDSVSEIQRLAATRRLTVEQARLLALSIVKPDAVRDRVVESYETDHRTLHRKVTTDFRIDSRQYAGRSRRKRQYLALCVSAKGDMHDGFRVHAADGLALTTESHRDCLALVASMVRVLVLNAYRGHGLDVDDDLPPDAQDVERRALDLIINPGAREAPGVLTRQECEVVQQLGDLIPGNNQAKLAATLVEALISQYVVITSVPVPRDGVVSITYEQTVILSEDRSARASGGSGLKMILRRALGARPIVVKVRVDNAWTCRSFHLDVTGPEGFYLGRQAMEPDAAVWFAEHGGDTIERPDPYYRFRRRLGQRYAHFYARDFPEPKPGEKHPQLGFHFYEAPPGSDFRASLAAVCTVLLVWLTGLAVSNDALSAGASLGSDVPALLLALPAIAAGRLGGGLGLQGRSARSLSAVLSMIATFLISVAATTFFILRNAGNRLPRLNGALPQHLSVLGVDRAAWAVLIVLAAGNALAICYRWIVRTRIYDFLASRPPSGVEQG</sequence>
<name>A0A7U3VRZ7_9ACTN</name>
<reference evidence="2 3" key="3">
    <citation type="journal article" date="2011" name="Nat. Chem. Biol.">
        <title>Reveromycin A biosynthesis uses RevG and RevJ for stereospecific spiroacetal formation.</title>
        <authorList>
            <person name="Takahashi S."/>
            <person name="Toyoda A."/>
            <person name="Sekiyama Y."/>
            <person name="Takagi H."/>
            <person name="Nogawa T."/>
            <person name="Uramoto M."/>
            <person name="Suzuki R."/>
            <person name="Koshino H."/>
            <person name="Kumano T."/>
            <person name="Panthee S."/>
            <person name="Dairi T."/>
            <person name="Ishikawa J."/>
            <person name="Ikeda H."/>
            <person name="Sakaki Y."/>
            <person name="Osada H."/>
        </authorList>
    </citation>
    <scope>NUCLEOTIDE SEQUENCE [LARGE SCALE GENOMIC DNA]</scope>
    <source>
        <strain evidence="2 3">SN-593</strain>
    </source>
</reference>
<evidence type="ECO:0000256" key="1">
    <source>
        <dbReference type="SAM" id="Phobius"/>
    </source>
</evidence>
<reference evidence="2 3" key="2">
    <citation type="journal article" date="2011" name="J. Antibiot.">
        <title>Furaquinocins I and J: novel polyketide isoprenoid hybrid compounds from Streptomyces reveromyceticus SN-593.</title>
        <authorList>
            <person name="Panthee S."/>
            <person name="Takahashi S."/>
            <person name="Takagi H."/>
            <person name="Nogawa T."/>
            <person name="Oowada E."/>
            <person name="Uramoto M."/>
            <person name="Osada H."/>
        </authorList>
    </citation>
    <scope>NUCLEOTIDE SEQUENCE [LARGE SCALE GENOMIC DNA]</scope>
    <source>
        <strain evidence="2 3">SN-593</strain>
    </source>
</reference>
<keyword evidence="3" id="KW-1185">Reference proteome</keyword>
<reference evidence="2 3" key="1">
    <citation type="journal article" date="2010" name="J. Bacteriol.">
        <title>Biochemical characterization of a novel indole prenyltransferase from Streptomyces sp. SN-593.</title>
        <authorList>
            <person name="Takahashi S."/>
            <person name="Takagi H."/>
            <person name="Toyoda A."/>
            <person name="Uramoto M."/>
            <person name="Nogawa T."/>
            <person name="Ueki M."/>
            <person name="Sakaki Y."/>
            <person name="Osada H."/>
        </authorList>
    </citation>
    <scope>NUCLEOTIDE SEQUENCE [LARGE SCALE GENOMIC DNA]</scope>
    <source>
        <strain evidence="2 3">SN-593</strain>
    </source>
</reference>
<keyword evidence="1" id="KW-0472">Membrane</keyword>
<dbReference type="KEGG" id="arev:RVR_8695"/>
<dbReference type="AlphaFoldDB" id="A0A7U3VRZ7"/>
<feature type="transmembrane region" description="Helical" evidence="1">
    <location>
        <begin position="26"/>
        <end position="44"/>
    </location>
</feature>
<protein>
    <submittedName>
        <fullName evidence="2">Uncharacterized protein</fullName>
    </submittedName>
</protein>
<evidence type="ECO:0000313" key="2">
    <source>
        <dbReference type="EMBL" id="BBB01331.1"/>
    </source>
</evidence>
<dbReference type="Proteomes" id="UP000595703">
    <property type="component" value="Chromosome"/>
</dbReference>
<feature type="transmembrane region" description="Helical" evidence="1">
    <location>
        <begin position="410"/>
        <end position="428"/>
    </location>
</feature>
<reference evidence="2 3" key="4">
    <citation type="journal article" date="2020" name="Sci. Rep.">
        <title>beta-carboline chemical signals induce reveromycin production through a LuxR family regulator in Streptomyces sp. SN-593.</title>
        <authorList>
            <person name="Panthee S."/>
            <person name="Kito N."/>
            <person name="Hayashi T."/>
            <person name="Shimizu T."/>
            <person name="Ishikawa J."/>
            <person name="Hamamoto H."/>
            <person name="Osada H."/>
            <person name="Takahashi S."/>
        </authorList>
    </citation>
    <scope>NUCLEOTIDE SEQUENCE [LARGE SCALE GENOMIC DNA]</scope>
    <source>
        <strain evidence="2 3">SN-593</strain>
    </source>
</reference>